<proteinExistence type="predicted"/>
<sequence>MQNKSANKTFYIAIPIVLDDETEIEEPDIIDNDWKVSDSEETNNQ</sequence>
<name>A0A9W4T1U0_9GLOM</name>
<reference evidence="1" key="1">
    <citation type="submission" date="2022-08" db="EMBL/GenBank/DDBJ databases">
        <authorList>
            <person name="Kallberg Y."/>
            <person name="Tangrot J."/>
            <person name="Rosling A."/>
        </authorList>
    </citation>
    <scope>NUCLEOTIDE SEQUENCE</scope>
    <source>
        <strain evidence="1">Wild A</strain>
    </source>
</reference>
<dbReference type="Proteomes" id="UP001153678">
    <property type="component" value="Unassembled WGS sequence"/>
</dbReference>
<protein>
    <submittedName>
        <fullName evidence="1">12280_t:CDS:1</fullName>
    </submittedName>
</protein>
<keyword evidence="2" id="KW-1185">Reference proteome</keyword>
<dbReference type="EMBL" id="CAMKVN010006079">
    <property type="protein sequence ID" value="CAI2189840.1"/>
    <property type="molecule type" value="Genomic_DNA"/>
</dbReference>
<evidence type="ECO:0000313" key="1">
    <source>
        <dbReference type="EMBL" id="CAI2189840.1"/>
    </source>
</evidence>
<feature type="non-terminal residue" evidence="1">
    <location>
        <position position="45"/>
    </location>
</feature>
<dbReference type="AlphaFoldDB" id="A0A9W4T1U0"/>
<comment type="caution">
    <text evidence="1">The sequence shown here is derived from an EMBL/GenBank/DDBJ whole genome shotgun (WGS) entry which is preliminary data.</text>
</comment>
<evidence type="ECO:0000313" key="2">
    <source>
        <dbReference type="Proteomes" id="UP001153678"/>
    </source>
</evidence>
<organism evidence="1 2">
    <name type="scientific">Funneliformis geosporum</name>
    <dbReference type="NCBI Taxonomy" id="1117311"/>
    <lineage>
        <taxon>Eukaryota</taxon>
        <taxon>Fungi</taxon>
        <taxon>Fungi incertae sedis</taxon>
        <taxon>Mucoromycota</taxon>
        <taxon>Glomeromycotina</taxon>
        <taxon>Glomeromycetes</taxon>
        <taxon>Glomerales</taxon>
        <taxon>Glomeraceae</taxon>
        <taxon>Funneliformis</taxon>
    </lineage>
</organism>
<gene>
    <name evidence="1" type="ORF">FWILDA_LOCUS14280</name>
</gene>
<accession>A0A9W4T1U0</accession>